<evidence type="ECO:0000256" key="1">
    <source>
        <dbReference type="SAM" id="MobiDB-lite"/>
    </source>
</evidence>
<feature type="chain" id="PRO_5002727955" evidence="2">
    <location>
        <begin position="21"/>
        <end position="818"/>
    </location>
</feature>
<evidence type="ECO:0000313" key="4">
    <source>
        <dbReference type="Proteomes" id="UP000008837"/>
    </source>
</evidence>
<comment type="caution">
    <text evidence="3">The sequence shown here is derived from an EMBL/GenBank/DDBJ whole genome shotgun (WGS) entry which is preliminary data.</text>
</comment>
<keyword evidence="2" id="KW-0732">Signal</keyword>
<organism evidence="3 4">
    <name type="scientific">Malassezia globosa (strain ATCC MYA-4612 / CBS 7966)</name>
    <name type="common">Dandruff-associated fungus</name>
    <dbReference type="NCBI Taxonomy" id="425265"/>
    <lineage>
        <taxon>Eukaryota</taxon>
        <taxon>Fungi</taxon>
        <taxon>Dikarya</taxon>
        <taxon>Basidiomycota</taxon>
        <taxon>Ustilaginomycotina</taxon>
        <taxon>Malasseziomycetes</taxon>
        <taxon>Malasseziales</taxon>
        <taxon>Malasseziaceae</taxon>
        <taxon>Malassezia</taxon>
    </lineage>
</organism>
<dbReference type="Proteomes" id="UP000008837">
    <property type="component" value="Unassembled WGS sequence"/>
</dbReference>
<feature type="region of interest" description="Disordered" evidence="1">
    <location>
        <begin position="143"/>
        <end position="169"/>
    </location>
</feature>
<dbReference type="RefSeq" id="XP_001732117.1">
    <property type="nucleotide sequence ID" value="XM_001732065.1"/>
</dbReference>
<feature type="compositionally biased region" description="Basic residues" evidence="1">
    <location>
        <begin position="402"/>
        <end position="411"/>
    </location>
</feature>
<feature type="compositionally biased region" description="Low complexity" evidence="1">
    <location>
        <begin position="151"/>
        <end position="169"/>
    </location>
</feature>
<feature type="compositionally biased region" description="Low complexity" evidence="1">
    <location>
        <begin position="391"/>
        <end position="401"/>
    </location>
</feature>
<feature type="compositionally biased region" description="Gly residues" evidence="1">
    <location>
        <begin position="479"/>
        <end position="499"/>
    </location>
</feature>
<proteinExistence type="predicted"/>
<accession>A8PUL1</accession>
<feature type="compositionally biased region" description="Low complexity" evidence="1">
    <location>
        <begin position="227"/>
        <end position="236"/>
    </location>
</feature>
<dbReference type="VEuPathDB" id="FungiDB:MGL_0710"/>
<feature type="compositionally biased region" description="Low complexity" evidence="1">
    <location>
        <begin position="693"/>
        <end position="723"/>
    </location>
</feature>
<gene>
    <name evidence="3" type="ORF">MGL_0710</name>
</gene>
<feature type="compositionally biased region" description="Low complexity" evidence="1">
    <location>
        <begin position="356"/>
        <end position="367"/>
    </location>
</feature>
<dbReference type="InParanoid" id="A8PUL1"/>
<feature type="compositionally biased region" description="Low complexity" evidence="1">
    <location>
        <begin position="633"/>
        <end position="648"/>
    </location>
</feature>
<dbReference type="OMA" id="ATHARNN"/>
<feature type="region of interest" description="Disordered" evidence="1">
    <location>
        <begin position="693"/>
        <end position="756"/>
    </location>
</feature>
<feature type="region of interest" description="Disordered" evidence="1">
    <location>
        <begin position="23"/>
        <end position="49"/>
    </location>
</feature>
<keyword evidence="4" id="KW-1185">Reference proteome</keyword>
<feature type="signal peptide" evidence="2">
    <location>
        <begin position="1"/>
        <end position="20"/>
    </location>
</feature>
<dbReference type="KEGG" id="mgl:MGL_0710"/>
<reference evidence="3 4" key="1">
    <citation type="journal article" date="2007" name="Proc. Natl. Acad. Sci. U.S.A.">
        <title>Dandruff-associated Malassezia genomes reveal convergent and divergent virulence traits shared with plant and human fungal pathogens.</title>
        <authorList>
            <person name="Xu J."/>
            <person name="Saunders C.W."/>
            <person name="Hu P."/>
            <person name="Grant R.A."/>
            <person name="Boekhout T."/>
            <person name="Kuramae E.E."/>
            <person name="Kronstad J.W."/>
            <person name="Deangelis Y.M."/>
            <person name="Reeder N.L."/>
            <person name="Johnstone K.R."/>
            <person name="Leland M."/>
            <person name="Fieno A.M."/>
            <person name="Begley W.M."/>
            <person name="Sun Y."/>
            <person name="Lacey M.P."/>
            <person name="Chaudhary T."/>
            <person name="Keough T."/>
            <person name="Chu L."/>
            <person name="Sears R."/>
            <person name="Yuan B."/>
            <person name="Dawson T.L.Jr."/>
        </authorList>
    </citation>
    <scope>NUCLEOTIDE SEQUENCE [LARGE SCALE GENOMIC DNA]</scope>
    <source>
        <strain evidence="4">ATCC MYA-4612 / CBS 7966</strain>
    </source>
</reference>
<dbReference type="GeneID" id="5856423"/>
<feature type="compositionally biased region" description="Low complexity" evidence="1">
    <location>
        <begin position="412"/>
        <end position="478"/>
    </location>
</feature>
<feature type="compositionally biased region" description="Acidic residues" evidence="1">
    <location>
        <begin position="210"/>
        <end position="220"/>
    </location>
</feature>
<sequence>MQYFMLPAALMTASGMLANAAPVSSGASANQKGAQGLEPMAPSATRPGEPLVVSWGPASGNSDWKHMNVSLVALSENGKNKVTHLATDVDGTDAKNNTLRTKAPKHLGNSDSTNYVIRFTDGKEHKDSPKFTIEHKNHTYSKLSARHGDSHSSASSSASDADSNGASSIDSSDISAIIQQMLSSGHAAGGRSAAAAKAGGDDVEQSGADGLEDEEEQEDDGATKVMSSSSSSSSSSKGQLPTPVTIDGVMYVPMVGSSLPSNLPTSGLGLAKSNSTTGDGSSSSKSRHHAKQTHKPDSRDAWSDIAQSMDAAEAKHRHHGKSSSSSSGETDSDMMGVRNAAVSMPSTSKNHRHNGKSSSTTSPSSSSKSHHHKHSNSRGSGSAHGRNAAASTSGSPSSSSSSKKHKGHHGGQQKLHSSTTGASSSHDSKSSSAPGSSSASSQSSSTNGSSSSGSSSSSSSASPSGGAPAGKNAAASGGSSQGGGSDSPSGGNGGGGPTGGEMTVATPPYAAQCQPLKITWKGGEPPFRPKITADGDVSNVLSLLDETSDTGLTWKVNVAEGQKFTISVCDATGQCQASAPVGPVGKGPGDCLNGDGAQKRSFAKRGGTTGSWDDETSSSSSSSGRNHNTRTKSSSSSSSPSASSSSTSAINLNRLTSLTSVPSAAASSILSSLPSVSFFRGMDPLAGLGSLFSRESGSLSSTSSSPMASRSMTRSRAAPTSTSSRRRHHGTQSASQGSSEALDGQMTRSLHDEQSNGRDQDLMDVLAQGIMGDSGLSPSQISEYFHSSGHSTSDHQRHGQMSMTVDYHRGTQSVSMSS</sequence>
<protein>
    <submittedName>
        <fullName evidence="3">Uncharacterized protein</fullName>
    </submittedName>
</protein>
<feature type="region of interest" description="Disordered" evidence="1">
    <location>
        <begin position="87"/>
        <end position="114"/>
    </location>
</feature>
<evidence type="ECO:0000256" key="2">
    <source>
        <dbReference type="SAM" id="SignalP"/>
    </source>
</evidence>
<feature type="region of interest" description="Disordered" evidence="1">
    <location>
        <begin position="770"/>
        <end position="818"/>
    </location>
</feature>
<feature type="compositionally biased region" description="Low complexity" evidence="1">
    <location>
        <begin position="272"/>
        <end position="284"/>
    </location>
</feature>
<feature type="region of interest" description="Disordered" evidence="1">
    <location>
        <begin position="192"/>
        <end position="509"/>
    </location>
</feature>
<evidence type="ECO:0000313" key="3">
    <source>
        <dbReference type="EMBL" id="EDP44903.1"/>
    </source>
</evidence>
<dbReference type="AlphaFoldDB" id="A8PUL1"/>
<feature type="region of interest" description="Disordered" evidence="1">
    <location>
        <begin position="580"/>
        <end position="648"/>
    </location>
</feature>
<dbReference type="EMBL" id="AAYY01000002">
    <property type="protein sequence ID" value="EDP44903.1"/>
    <property type="molecule type" value="Genomic_DNA"/>
</dbReference>
<dbReference type="OrthoDB" id="3362246at2759"/>
<name>A8PUL1_MALGO</name>